<reference evidence="1" key="2">
    <citation type="journal article" date="2024" name="Plant">
        <title>Genomic evolution and insights into agronomic trait innovations of Sesamum species.</title>
        <authorList>
            <person name="Miao H."/>
            <person name="Wang L."/>
            <person name="Qu L."/>
            <person name="Liu H."/>
            <person name="Sun Y."/>
            <person name="Le M."/>
            <person name="Wang Q."/>
            <person name="Wei S."/>
            <person name="Zheng Y."/>
            <person name="Lin W."/>
            <person name="Duan Y."/>
            <person name="Cao H."/>
            <person name="Xiong S."/>
            <person name="Wang X."/>
            <person name="Wei L."/>
            <person name="Li C."/>
            <person name="Ma Q."/>
            <person name="Ju M."/>
            <person name="Zhao R."/>
            <person name="Li G."/>
            <person name="Mu C."/>
            <person name="Tian Q."/>
            <person name="Mei H."/>
            <person name="Zhang T."/>
            <person name="Gao T."/>
            <person name="Zhang H."/>
        </authorList>
    </citation>
    <scope>NUCLEOTIDE SEQUENCE</scope>
    <source>
        <strain evidence="1">KEN8</strain>
    </source>
</reference>
<sequence length="158" mass="17607">MEASNFSALYLKPRLNRSTFFKYANDVVMPDSRECTLVPRSCIGSGGMSRHHLSLCPQKGCNFAFSANMRAGANFLPVSSGLTSRAVPFRQASRPHSLKSCQVIREESGGTLSGESILLNEETLERELQIAIKKRTMPKQQKSGIAFDFSRRTARLQY</sequence>
<protein>
    <submittedName>
        <fullName evidence="1">Uncharacterized protein</fullName>
    </submittedName>
</protein>
<reference evidence="1" key="1">
    <citation type="submission" date="2020-06" db="EMBL/GenBank/DDBJ databases">
        <authorList>
            <person name="Li T."/>
            <person name="Hu X."/>
            <person name="Zhang T."/>
            <person name="Song X."/>
            <person name="Zhang H."/>
            <person name="Dai N."/>
            <person name="Sheng W."/>
            <person name="Hou X."/>
            <person name="Wei L."/>
        </authorList>
    </citation>
    <scope>NUCLEOTIDE SEQUENCE</scope>
    <source>
        <strain evidence="1">KEN8</strain>
        <tissue evidence="1">Leaf</tissue>
    </source>
</reference>
<evidence type="ECO:0000313" key="1">
    <source>
        <dbReference type="EMBL" id="KAL0347379.1"/>
    </source>
</evidence>
<gene>
    <name evidence="1" type="ORF">Scaly_1753900</name>
</gene>
<proteinExistence type="predicted"/>
<organism evidence="1">
    <name type="scientific">Sesamum calycinum</name>
    <dbReference type="NCBI Taxonomy" id="2727403"/>
    <lineage>
        <taxon>Eukaryota</taxon>
        <taxon>Viridiplantae</taxon>
        <taxon>Streptophyta</taxon>
        <taxon>Embryophyta</taxon>
        <taxon>Tracheophyta</taxon>
        <taxon>Spermatophyta</taxon>
        <taxon>Magnoliopsida</taxon>
        <taxon>eudicotyledons</taxon>
        <taxon>Gunneridae</taxon>
        <taxon>Pentapetalae</taxon>
        <taxon>asterids</taxon>
        <taxon>lamiids</taxon>
        <taxon>Lamiales</taxon>
        <taxon>Pedaliaceae</taxon>
        <taxon>Sesamum</taxon>
    </lineage>
</organism>
<dbReference type="EMBL" id="JACGWM010000010">
    <property type="protein sequence ID" value="KAL0347379.1"/>
    <property type="molecule type" value="Genomic_DNA"/>
</dbReference>
<name>A0AAW2NXL7_9LAMI</name>
<accession>A0AAW2NXL7</accession>
<dbReference type="AlphaFoldDB" id="A0AAW2NXL7"/>
<comment type="caution">
    <text evidence="1">The sequence shown here is derived from an EMBL/GenBank/DDBJ whole genome shotgun (WGS) entry which is preliminary data.</text>
</comment>